<protein>
    <submittedName>
        <fullName evidence="3">Uncharacterized protein</fullName>
    </submittedName>
</protein>
<organism evidence="3 4">
    <name type="scientific">Endozoicomonas gorgoniicola</name>
    <dbReference type="NCBI Taxonomy" id="1234144"/>
    <lineage>
        <taxon>Bacteria</taxon>
        <taxon>Pseudomonadati</taxon>
        <taxon>Pseudomonadota</taxon>
        <taxon>Gammaproteobacteria</taxon>
        <taxon>Oceanospirillales</taxon>
        <taxon>Endozoicomonadaceae</taxon>
        <taxon>Endozoicomonas</taxon>
    </lineage>
</organism>
<reference evidence="3 4" key="1">
    <citation type="submission" date="2022-10" db="EMBL/GenBank/DDBJ databases">
        <title>High-quality genome sequences of two octocoral-associated bacteria, Endozoicomonas euniceicola EF212 and Endozoicomonas gorgoniicola PS125.</title>
        <authorList>
            <person name="Chiou Y.-J."/>
            <person name="Chen Y.-H."/>
        </authorList>
    </citation>
    <scope>NUCLEOTIDE SEQUENCE [LARGE SCALE GENOMIC DNA]</scope>
    <source>
        <strain evidence="3 4">PS125</strain>
    </source>
</reference>
<dbReference type="Proteomes" id="UP001209854">
    <property type="component" value="Unassembled WGS sequence"/>
</dbReference>
<dbReference type="RefSeq" id="WP_262568584.1">
    <property type="nucleotide sequence ID" value="NZ_JAPFCC010000001.1"/>
</dbReference>
<feature type="chain" id="PRO_5046547198" evidence="2">
    <location>
        <begin position="22"/>
        <end position="121"/>
    </location>
</feature>
<evidence type="ECO:0000256" key="2">
    <source>
        <dbReference type="SAM" id="SignalP"/>
    </source>
</evidence>
<feature type="region of interest" description="Disordered" evidence="1">
    <location>
        <begin position="100"/>
        <end position="121"/>
    </location>
</feature>
<proteinExistence type="predicted"/>
<evidence type="ECO:0000313" key="3">
    <source>
        <dbReference type="EMBL" id="MCW7553810.1"/>
    </source>
</evidence>
<evidence type="ECO:0000256" key="1">
    <source>
        <dbReference type="SAM" id="MobiDB-lite"/>
    </source>
</evidence>
<keyword evidence="2" id="KW-0732">Signal</keyword>
<dbReference type="EMBL" id="JAPFCC010000001">
    <property type="protein sequence ID" value="MCW7553810.1"/>
    <property type="molecule type" value="Genomic_DNA"/>
</dbReference>
<evidence type="ECO:0000313" key="4">
    <source>
        <dbReference type="Proteomes" id="UP001209854"/>
    </source>
</evidence>
<sequence length="121" mass="13580">MKHAATALAIGLSCYSALATAGDSYSYTCLHGRDTRIIDVIYLQRESPVPCEVHYTKKGSIDSEELLWNASYTIGFCEEKAENFMKQQEEWGWACQKNEPAKPVQLPEDSEIPEPVQLPVL</sequence>
<keyword evidence="4" id="KW-1185">Reference proteome</keyword>
<feature type="signal peptide" evidence="2">
    <location>
        <begin position="1"/>
        <end position="21"/>
    </location>
</feature>
<gene>
    <name evidence="3" type="ORF">NX722_14475</name>
</gene>
<comment type="caution">
    <text evidence="3">The sequence shown here is derived from an EMBL/GenBank/DDBJ whole genome shotgun (WGS) entry which is preliminary data.</text>
</comment>
<name>A0ABT3MWS8_9GAMM</name>
<accession>A0ABT3MWS8</accession>